<organism evidence="6">
    <name type="scientific">Oryza nivara</name>
    <name type="common">Indian wild rice</name>
    <name type="synonym">Oryza sativa f. spontanea</name>
    <dbReference type="NCBI Taxonomy" id="4536"/>
    <lineage>
        <taxon>Eukaryota</taxon>
        <taxon>Viridiplantae</taxon>
        <taxon>Streptophyta</taxon>
        <taxon>Embryophyta</taxon>
        <taxon>Tracheophyta</taxon>
        <taxon>Spermatophyta</taxon>
        <taxon>Magnoliopsida</taxon>
        <taxon>Liliopsida</taxon>
        <taxon>Poales</taxon>
        <taxon>Poaceae</taxon>
        <taxon>BOP clade</taxon>
        <taxon>Oryzoideae</taxon>
        <taxon>Oryzeae</taxon>
        <taxon>Oryzinae</taxon>
        <taxon>Oryza</taxon>
    </lineage>
</organism>
<dbReference type="Proteomes" id="UP000006591">
    <property type="component" value="Chromosome 5"/>
</dbReference>
<keyword evidence="3" id="KW-0496">Mitochondrion</keyword>
<feature type="region of interest" description="Disordered" evidence="5">
    <location>
        <begin position="1"/>
        <end position="20"/>
    </location>
</feature>
<sequence>MSSSMASAAPEPPFRPREKLVEKQRYFQSVHKPTYLKGRYDAIASVAIPLALAASSVFLVDLHKTVRSSIDRVEKKLQDYNPGGSPPTVVARAAVAASSSPPSPRQPDSSGVGSAAGVARFASPTPSPRHLRRHHSSRCYPSIPAAILSSSRTLFPSSSFDDTRRRRATVVAHAAVAANLSPPPSRPPDLRALDPPSARPGSPHRRHPLAALAVVAIPATRRRRRSPSHQIQAQIWRFPPPPPPPTPRCRCHHHQTPPPHRSAPPPAAPPPDPAGGTDLAGSTALEQVPLPCPSARTKPRRRRPCGRVALPAAARAAARQRRRKGETSAGEVVASRSPVGEGRHERKQGRGIYNMSHGIGRKKE</sequence>
<keyword evidence="7" id="KW-1185">Reference proteome</keyword>
<evidence type="ECO:0000256" key="2">
    <source>
        <dbReference type="ARBA" id="ARBA00022792"/>
    </source>
</evidence>
<evidence type="ECO:0000313" key="7">
    <source>
        <dbReference type="Proteomes" id="UP000006591"/>
    </source>
</evidence>
<evidence type="ECO:0000256" key="4">
    <source>
        <dbReference type="ARBA" id="ARBA00023136"/>
    </source>
</evidence>
<evidence type="ECO:0000256" key="3">
    <source>
        <dbReference type="ARBA" id="ARBA00023128"/>
    </source>
</evidence>
<dbReference type="Pfam" id="PF02238">
    <property type="entry name" value="COX7a"/>
    <property type="match status" value="1"/>
</dbReference>
<keyword evidence="4" id="KW-0472">Membrane</keyword>
<dbReference type="GO" id="GO:0005743">
    <property type="term" value="C:mitochondrial inner membrane"/>
    <property type="evidence" value="ECO:0007669"/>
    <property type="project" value="UniProtKB-SubCell"/>
</dbReference>
<proteinExistence type="predicted"/>
<feature type="compositionally biased region" description="Low complexity" evidence="5">
    <location>
        <begin position="209"/>
        <end position="219"/>
    </location>
</feature>
<name>A0A0E0HFH8_ORYNI</name>
<feature type="compositionally biased region" description="Low complexity" evidence="5">
    <location>
        <begin position="306"/>
        <end position="317"/>
    </location>
</feature>
<dbReference type="InterPro" id="IPR039297">
    <property type="entry name" value="COX7a"/>
</dbReference>
<reference evidence="6" key="2">
    <citation type="submission" date="2018-04" db="EMBL/GenBank/DDBJ databases">
        <title>OnivRS2 (Oryza nivara Reference Sequence Version 2).</title>
        <authorList>
            <person name="Zhang J."/>
            <person name="Kudrna D."/>
            <person name="Lee S."/>
            <person name="Talag J."/>
            <person name="Rajasekar S."/>
            <person name="Welchert J."/>
            <person name="Hsing Y.-I."/>
            <person name="Wing R.A."/>
        </authorList>
    </citation>
    <scope>NUCLEOTIDE SEQUENCE [LARGE SCALE GENOMIC DNA]</scope>
    <source>
        <strain evidence="6">SL10</strain>
    </source>
</reference>
<dbReference type="PANTHER" id="PTHR35308:SF11">
    <property type="entry name" value="OS05G0457000 PROTEIN"/>
    <property type="match status" value="1"/>
</dbReference>
<dbReference type="OMA" id="APNELWP"/>
<accession>A0A0E0HFH8</accession>
<feature type="region of interest" description="Disordered" evidence="5">
    <location>
        <begin position="175"/>
        <end position="364"/>
    </location>
</feature>
<feature type="compositionally biased region" description="Pro residues" evidence="5">
    <location>
        <begin position="256"/>
        <end position="273"/>
    </location>
</feature>
<keyword evidence="2" id="KW-0999">Mitochondrion inner membrane</keyword>
<reference evidence="6" key="1">
    <citation type="submission" date="2015-04" db="UniProtKB">
        <authorList>
            <consortium name="EnsemblPlants"/>
        </authorList>
    </citation>
    <scope>IDENTIFICATION</scope>
    <source>
        <strain evidence="6">SL10</strain>
    </source>
</reference>
<dbReference type="PANTHER" id="PTHR35308">
    <property type="entry name" value="CYTOCHROME C OXIDASE SUBUNIT 7"/>
    <property type="match status" value="1"/>
</dbReference>
<evidence type="ECO:0000256" key="1">
    <source>
        <dbReference type="ARBA" id="ARBA00004273"/>
    </source>
</evidence>
<dbReference type="HOGENOM" id="CLU_761604_0_0_1"/>
<evidence type="ECO:0000313" key="6">
    <source>
        <dbReference type="EnsemblPlants" id="ONIVA05G19930.1"/>
    </source>
</evidence>
<dbReference type="STRING" id="4536.A0A0E0HFH8"/>
<dbReference type="Gramene" id="ONIVA05G19930.1">
    <property type="protein sequence ID" value="ONIVA05G19930.1"/>
    <property type="gene ID" value="ONIVA05G19930"/>
</dbReference>
<protein>
    <submittedName>
        <fullName evidence="6">Uncharacterized protein</fullName>
    </submittedName>
</protein>
<dbReference type="AlphaFoldDB" id="A0A0E0HFH8"/>
<comment type="subcellular location">
    <subcellularLocation>
        <location evidence="1">Mitochondrion inner membrane</location>
    </subcellularLocation>
</comment>
<evidence type="ECO:0000256" key="5">
    <source>
        <dbReference type="SAM" id="MobiDB-lite"/>
    </source>
</evidence>
<feature type="compositionally biased region" description="Pro residues" evidence="5">
    <location>
        <begin position="238"/>
        <end position="247"/>
    </location>
</feature>
<feature type="region of interest" description="Disordered" evidence="5">
    <location>
        <begin position="94"/>
        <end position="136"/>
    </location>
</feature>
<dbReference type="EnsemblPlants" id="ONIVA05G19930.1">
    <property type="protein sequence ID" value="ONIVA05G19930.1"/>
    <property type="gene ID" value="ONIVA05G19930"/>
</dbReference>